<proteinExistence type="predicted"/>
<name>A0A2P2QFP9_RHIMU</name>
<reference evidence="1" key="1">
    <citation type="submission" date="2018-02" db="EMBL/GenBank/DDBJ databases">
        <title>Rhizophora mucronata_Transcriptome.</title>
        <authorList>
            <person name="Meera S.P."/>
            <person name="Sreeshan A."/>
            <person name="Augustine A."/>
        </authorList>
    </citation>
    <scope>NUCLEOTIDE SEQUENCE</scope>
    <source>
        <tissue evidence="1">Leaf</tissue>
    </source>
</reference>
<sequence length="46" mass="5349">MHEPCFQIILSLAFHTESMCMICSFIQYLLPTLTWMVEWSPVLNGS</sequence>
<protein>
    <submittedName>
        <fullName evidence="1">Uncharacterized protein</fullName>
    </submittedName>
</protein>
<evidence type="ECO:0000313" key="1">
    <source>
        <dbReference type="EMBL" id="MBX65870.1"/>
    </source>
</evidence>
<accession>A0A2P2QFP9</accession>
<dbReference type="EMBL" id="GGEC01085386">
    <property type="protein sequence ID" value="MBX65870.1"/>
    <property type="molecule type" value="Transcribed_RNA"/>
</dbReference>
<organism evidence="1">
    <name type="scientific">Rhizophora mucronata</name>
    <name type="common">Asiatic mangrove</name>
    <dbReference type="NCBI Taxonomy" id="61149"/>
    <lineage>
        <taxon>Eukaryota</taxon>
        <taxon>Viridiplantae</taxon>
        <taxon>Streptophyta</taxon>
        <taxon>Embryophyta</taxon>
        <taxon>Tracheophyta</taxon>
        <taxon>Spermatophyta</taxon>
        <taxon>Magnoliopsida</taxon>
        <taxon>eudicotyledons</taxon>
        <taxon>Gunneridae</taxon>
        <taxon>Pentapetalae</taxon>
        <taxon>rosids</taxon>
        <taxon>fabids</taxon>
        <taxon>Malpighiales</taxon>
        <taxon>Rhizophoraceae</taxon>
        <taxon>Rhizophora</taxon>
    </lineage>
</organism>
<dbReference type="AlphaFoldDB" id="A0A2P2QFP9"/>